<organism evidence="1 2">
    <name type="scientific">Pedobacter heparinus (strain ATCC 13125 / DSM 2366 / CIP 104194 / JCM 7457 / NBRC 12017 / NCIMB 9290 / NRRL B-14731 / HIM 762-3)</name>
    <dbReference type="NCBI Taxonomy" id="485917"/>
    <lineage>
        <taxon>Bacteria</taxon>
        <taxon>Pseudomonadati</taxon>
        <taxon>Bacteroidota</taxon>
        <taxon>Sphingobacteriia</taxon>
        <taxon>Sphingobacteriales</taxon>
        <taxon>Sphingobacteriaceae</taxon>
        <taxon>Pedobacter</taxon>
    </lineage>
</organism>
<dbReference type="EMBL" id="CP001681">
    <property type="protein sequence ID" value="ACU04611.1"/>
    <property type="molecule type" value="Genomic_DNA"/>
</dbReference>
<keyword evidence="2" id="KW-1185">Reference proteome</keyword>
<dbReference type="eggNOG" id="ENOG50347RA">
    <property type="taxonomic scope" value="Bacteria"/>
</dbReference>
<dbReference type="OrthoDB" id="752687at2"/>
<dbReference type="RefSeq" id="WP_015808223.1">
    <property type="nucleotide sequence ID" value="NC_013061.1"/>
</dbReference>
<evidence type="ECO:0000313" key="1">
    <source>
        <dbReference type="EMBL" id="ACU04611.1"/>
    </source>
</evidence>
<dbReference type="Proteomes" id="UP000000852">
    <property type="component" value="Chromosome"/>
</dbReference>
<dbReference type="HOGENOM" id="CLU_1132771_0_0_10"/>
<protein>
    <submittedName>
        <fullName evidence="1">Uncharacterized protein</fullName>
    </submittedName>
</protein>
<gene>
    <name evidence="1" type="ordered locus">Phep_2407</name>
</gene>
<dbReference type="AlphaFoldDB" id="C6XZB5"/>
<reference evidence="1 2" key="1">
    <citation type="journal article" date="2009" name="Stand. Genomic Sci.">
        <title>Complete genome sequence of Pedobacter heparinus type strain (HIM 762-3).</title>
        <authorList>
            <person name="Han C."/>
            <person name="Spring S."/>
            <person name="Lapidus A."/>
            <person name="Del Rio T.G."/>
            <person name="Tice H."/>
            <person name="Copeland A."/>
            <person name="Cheng J.F."/>
            <person name="Lucas S."/>
            <person name="Chen F."/>
            <person name="Nolan M."/>
            <person name="Bruce D."/>
            <person name="Goodwin L."/>
            <person name="Pitluck S."/>
            <person name="Ivanova N."/>
            <person name="Mavromatis K."/>
            <person name="Mikhailova N."/>
            <person name="Pati A."/>
            <person name="Chen A."/>
            <person name="Palaniappan K."/>
            <person name="Land M."/>
            <person name="Hauser L."/>
            <person name="Chang Y.J."/>
            <person name="Jeffries C.C."/>
            <person name="Saunders E."/>
            <person name="Chertkov O."/>
            <person name="Brettin T."/>
            <person name="Goker M."/>
            <person name="Rohde M."/>
            <person name="Bristow J."/>
            <person name="Eisen J.A."/>
            <person name="Markowitz V."/>
            <person name="Hugenholtz P."/>
            <person name="Kyrpides N.C."/>
            <person name="Klenk H.P."/>
            <person name="Detter J.C."/>
        </authorList>
    </citation>
    <scope>NUCLEOTIDE SEQUENCE [LARGE SCALE GENOMIC DNA]</scope>
    <source>
        <strain evidence="2">ATCC 13125 / DSM 2366 / CIP 104194 / JCM 7457 / NBRC 12017 / NCIMB 9290 / NRRL B-14731 / HIM 762-3</strain>
    </source>
</reference>
<evidence type="ECO:0000313" key="2">
    <source>
        <dbReference type="Proteomes" id="UP000000852"/>
    </source>
</evidence>
<dbReference type="KEGG" id="phe:Phep_2407"/>
<proteinExistence type="predicted"/>
<sequence>MKKYPNLTIKVFTILLAVAFLMNGCKKKERSPTDWEELLSAKKNELVNLTANIPCSELEHVQIKDISTDCSVTYYLVVASKLAQFEKLKTAYLDLLSAYNKSLYRAGYIVEPCFESIWMAEQPIRTECKDGKVQLITSNNINIEEAIPLAAKSYEEIMTMVNAQTCTGGAEWWPTPIVKDEVMELDFILYLHSKDYSVLKKKVSLYNKLKYRIFEAQGTGGILRSKLKFDRTDCVNGKPVIVYKN</sequence>
<accession>C6XZB5</accession>
<name>C6XZB5_PEDHD</name>